<dbReference type="InterPro" id="IPR023214">
    <property type="entry name" value="HAD_sf"/>
</dbReference>
<dbReference type="NCBIfam" id="TIGR00099">
    <property type="entry name" value="Cof-subfamily"/>
    <property type="match status" value="1"/>
</dbReference>
<dbReference type="InterPro" id="IPR036412">
    <property type="entry name" value="HAD-like_sf"/>
</dbReference>
<sequence length="272" mass="29508">MIRLIVSDLDGTLLHNHKAVRPEDRQALQEAKAQGIAVAFASGRMRPEIVSVMEELGITGHAISQNGAYVHTAEGKLIHQSAFERELIADLAQAASGTPFLTLIAAPDSYVVERWSERAEELSSRLMAPLVEMNDLQEKLGRQLVCGKISFMGDVGELLQFQKVLKGKYGEAIDAYISDVDCMDVMPRHTSKGTGLLSLLEHLGMKLEETACFGDSFNDLSMFAVTPHSFAMAASHPDVQAKAAHSVSGVAEGIKRILSHNASLHGRSNRSS</sequence>
<keyword evidence="2" id="KW-1185">Reference proteome</keyword>
<dbReference type="SUPFAM" id="SSF56784">
    <property type="entry name" value="HAD-like"/>
    <property type="match status" value="1"/>
</dbReference>
<dbReference type="PATRIC" id="fig|162209.4.peg.488"/>
<evidence type="ECO:0000313" key="1">
    <source>
        <dbReference type="EMBL" id="ALS20850.1"/>
    </source>
</evidence>
<dbReference type="NCBIfam" id="TIGR01484">
    <property type="entry name" value="HAD-SF-IIB"/>
    <property type="match status" value="1"/>
</dbReference>
<dbReference type="Gene3D" id="3.40.50.1000">
    <property type="entry name" value="HAD superfamily/HAD-like"/>
    <property type="match status" value="1"/>
</dbReference>
<name>A0A0U2KW20_9BACL</name>
<dbReference type="PANTHER" id="PTHR10000:SF8">
    <property type="entry name" value="HAD SUPERFAMILY HYDROLASE-LIKE, TYPE 3"/>
    <property type="match status" value="1"/>
</dbReference>
<dbReference type="GO" id="GO:0000287">
    <property type="term" value="F:magnesium ion binding"/>
    <property type="evidence" value="ECO:0007669"/>
    <property type="project" value="TreeGrafter"/>
</dbReference>
<dbReference type="Pfam" id="PF08282">
    <property type="entry name" value="Hydrolase_3"/>
    <property type="match status" value="1"/>
</dbReference>
<dbReference type="InterPro" id="IPR000150">
    <property type="entry name" value="Cof"/>
</dbReference>
<dbReference type="Gene3D" id="3.30.1240.10">
    <property type="match status" value="1"/>
</dbReference>
<evidence type="ECO:0000313" key="2">
    <source>
        <dbReference type="Proteomes" id="UP000061660"/>
    </source>
</evidence>
<dbReference type="AlphaFoldDB" id="A0A0U2KW20"/>
<dbReference type="SFLD" id="SFLDG01140">
    <property type="entry name" value="C2.B:_Phosphomannomutase_and_P"/>
    <property type="match status" value="1"/>
</dbReference>
<reference evidence="2" key="1">
    <citation type="submission" date="2015-12" db="EMBL/GenBank/DDBJ databases">
        <title>Complete genome sequences of two moderately thermophilic Paenibacillus species.</title>
        <authorList>
            <person name="Butler R.III."/>
            <person name="Wang J."/>
            <person name="Stark B.C."/>
            <person name="Pombert J.-F."/>
        </authorList>
    </citation>
    <scope>NUCLEOTIDE SEQUENCE [LARGE SCALE GENOMIC DNA]</scope>
    <source>
        <strain evidence="2">32O-Y</strain>
    </source>
</reference>
<dbReference type="KEGG" id="pnp:IJ22_04620"/>
<protein>
    <submittedName>
        <fullName evidence="1">Cof family hydrolase</fullName>
    </submittedName>
</protein>
<dbReference type="GO" id="GO:0016791">
    <property type="term" value="F:phosphatase activity"/>
    <property type="evidence" value="ECO:0007669"/>
    <property type="project" value="UniProtKB-ARBA"/>
</dbReference>
<dbReference type="GO" id="GO:0005829">
    <property type="term" value="C:cytosol"/>
    <property type="evidence" value="ECO:0007669"/>
    <property type="project" value="TreeGrafter"/>
</dbReference>
<accession>A0A0U2KW20</accession>
<dbReference type="SFLD" id="SFLDS00003">
    <property type="entry name" value="Haloacid_Dehalogenase"/>
    <property type="match status" value="1"/>
</dbReference>
<dbReference type="RefSeq" id="WP_062406945.1">
    <property type="nucleotide sequence ID" value="NZ_BJCS01000002.1"/>
</dbReference>
<keyword evidence="1" id="KW-0378">Hydrolase</keyword>
<dbReference type="OrthoDB" id="9806027at2"/>
<dbReference type="InterPro" id="IPR006379">
    <property type="entry name" value="HAD-SF_hydro_IIB"/>
</dbReference>
<organism evidence="1 2">
    <name type="scientific">Paenibacillus naphthalenovorans</name>
    <dbReference type="NCBI Taxonomy" id="162209"/>
    <lineage>
        <taxon>Bacteria</taxon>
        <taxon>Bacillati</taxon>
        <taxon>Bacillota</taxon>
        <taxon>Bacilli</taxon>
        <taxon>Bacillales</taxon>
        <taxon>Paenibacillaceae</taxon>
        <taxon>Paenibacillus</taxon>
    </lineage>
</organism>
<dbReference type="STRING" id="162209.IJ22_04620"/>
<reference evidence="1 2" key="2">
    <citation type="journal article" date="2016" name="Genome Announc.">
        <title>Complete Genome Sequences of Two Interactive Moderate Thermophiles, Paenibacillus napthalenovorans 32O-Y and Paenibacillus sp. 32O-W.</title>
        <authorList>
            <person name="Butler R.R.III."/>
            <person name="Wang J."/>
            <person name="Stark B.C."/>
            <person name="Pombert J.F."/>
        </authorList>
    </citation>
    <scope>NUCLEOTIDE SEQUENCE [LARGE SCALE GENOMIC DNA]</scope>
    <source>
        <strain evidence="1 2">32O-Y</strain>
    </source>
</reference>
<proteinExistence type="predicted"/>
<gene>
    <name evidence="1" type="ORF">IJ22_04620</name>
</gene>
<dbReference type="PANTHER" id="PTHR10000">
    <property type="entry name" value="PHOSPHOSERINE PHOSPHATASE"/>
    <property type="match status" value="1"/>
</dbReference>
<dbReference type="Proteomes" id="UP000061660">
    <property type="component" value="Chromosome"/>
</dbReference>
<dbReference type="EMBL" id="CP013652">
    <property type="protein sequence ID" value="ALS20850.1"/>
    <property type="molecule type" value="Genomic_DNA"/>
</dbReference>